<keyword evidence="3" id="KW-1185">Reference proteome</keyword>
<proteinExistence type="predicted"/>
<evidence type="ECO:0000313" key="2">
    <source>
        <dbReference type="EMBL" id="QDU35789.1"/>
    </source>
</evidence>
<accession>A0A517Z052</accession>
<gene>
    <name evidence="2" type="ORF">Mal4_00710</name>
</gene>
<sequence>MRNRLTRICLTTAFAGWLGAISFLGHGGLHVVGGHSHTHHGGHEHADSHESHTHDGHSHHHPPADPPHSPFHEDDCAICVYLLTPANLAAPVLLEHSADVVAATAAPGSLLRSGQVESLHLIRGPPAGGLCRVASPGTGIV</sequence>
<feature type="compositionally biased region" description="Basic and acidic residues" evidence="1">
    <location>
        <begin position="41"/>
        <end position="56"/>
    </location>
</feature>
<dbReference type="EMBL" id="CP036275">
    <property type="protein sequence ID" value="QDU35789.1"/>
    <property type="molecule type" value="Genomic_DNA"/>
</dbReference>
<dbReference type="RefSeq" id="WP_197443949.1">
    <property type="nucleotide sequence ID" value="NZ_CP036275.1"/>
</dbReference>
<feature type="region of interest" description="Disordered" evidence="1">
    <location>
        <begin position="34"/>
        <end position="69"/>
    </location>
</feature>
<evidence type="ECO:0000313" key="3">
    <source>
        <dbReference type="Proteomes" id="UP000320496"/>
    </source>
</evidence>
<name>A0A517Z052_9PLAN</name>
<evidence type="ECO:0000256" key="1">
    <source>
        <dbReference type="SAM" id="MobiDB-lite"/>
    </source>
</evidence>
<dbReference type="AlphaFoldDB" id="A0A517Z052"/>
<protein>
    <recommendedName>
        <fullName evidence="4">DUF2946 domain-containing protein</fullName>
    </recommendedName>
</protein>
<reference evidence="2 3" key="1">
    <citation type="submission" date="2019-02" db="EMBL/GenBank/DDBJ databases">
        <title>Deep-cultivation of Planctomycetes and their phenomic and genomic characterization uncovers novel biology.</title>
        <authorList>
            <person name="Wiegand S."/>
            <person name="Jogler M."/>
            <person name="Boedeker C."/>
            <person name="Pinto D."/>
            <person name="Vollmers J."/>
            <person name="Rivas-Marin E."/>
            <person name="Kohn T."/>
            <person name="Peeters S.H."/>
            <person name="Heuer A."/>
            <person name="Rast P."/>
            <person name="Oberbeckmann S."/>
            <person name="Bunk B."/>
            <person name="Jeske O."/>
            <person name="Meyerdierks A."/>
            <person name="Storesund J.E."/>
            <person name="Kallscheuer N."/>
            <person name="Luecker S."/>
            <person name="Lage O.M."/>
            <person name="Pohl T."/>
            <person name="Merkel B.J."/>
            <person name="Hornburger P."/>
            <person name="Mueller R.-W."/>
            <person name="Bruemmer F."/>
            <person name="Labrenz M."/>
            <person name="Spormann A.M."/>
            <person name="Op den Camp H."/>
            <person name="Overmann J."/>
            <person name="Amann R."/>
            <person name="Jetten M.S.M."/>
            <person name="Mascher T."/>
            <person name="Medema M.H."/>
            <person name="Devos D.P."/>
            <person name="Kaster A.-K."/>
            <person name="Ovreas L."/>
            <person name="Rohde M."/>
            <person name="Galperin M.Y."/>
            <person name="Jogler C."/>
        </authorList>
    </citation>
    <scope>NUCLEOTIDE SEQUENCE [LARGE SCALE GENOMIC DNA]</scope>
    <source>
        <strain evidence="2 3">Mal4</strain>
    </source>
</reference>
<organism evidence="2 3">
    <name type="scientific">Maioricimonas rarisocia</name>
    <dbReference type="NCBI Taxonomy" id="2528026"/>
    <lineage>
        <taxon>Bacteria</taxon>
        <taxon>Pseudomonadati</taxon>
        <taxon>Planctomycetota</taxon>
        <taxon>Planctomycetia</taxon>
        <taxon>Planctomycetales</taxon>
        <taxon>Planctomycetaceae</taxon>
        <taxon>Maioricimonas</taxon>
    </lineage>
</organism>
<dbReference type="Proteomes" id="UP000320496">
    <property type="component" value="Chromosome"/>
</dbReference>
<dbReference type="KEGG" id="mri:Mal4_00710"/>
<evidence type="ECO:0008006" key="4">
    <source>
        <dbReference type="Google" id="ProtNLM"/>
    </source>
</evidence>